<keyword evidence="2" id="KW-1185">Reference proteome</keyword>
<gene>
    <name evidence="1" type="ORF">EPD83_001545</name>
</gene>
<reference evidence="1" key="1">
    <citation type="submission" date="2020-03" db="EMBL/GenBank/DDBJ databases">
        <title>Phycicoccus flavus sp. nov., a novel endophytic actinobacterium isolated from branch of Kandelia candel.</title>
        <authorList>
            <person name="Tuo L."/>
        </authorList>
    </citation>
    <scope>NUCLEOTIDE SEQUENCE</scope>
    <source>
        <strain evidence="1">CMS6Z-2</strain>
    </source>
</reference>
<comment type="caution">
    <text evidence="1">The sequence shown here is derived from an EMBL/GenBank/DDBJ whole genome shotgun (WGS) entry which is preliminary data.</text>
</comment>
<evidence type="ECO:0000313" key="1">
    <source>
        <dbReference type="EMBL" id="NHA66735.1"/>
    </source>
</evidence>
<dbReference type="EMBL" id="SAYU02000002">
    <property type="protein sequence ID" value="NHA66735.1"/>
    <property type="molecule type" value="Genomic_DNA"/>
</dbReference>
<dbReference type="Pfam" id="PF14345">
    <property type="entry name" value="GDYXXLXY"/>
    <property type="match status" value="1"/>
</dbReference>
<name>A0A8T6R1Q2_9MICO</name>
<proteinExistence type="predicted"/>
<dbReference type="AlphaFoldDB" id="A0A8T6R1Q2"/>
<dbReference type="RefSeq" id="WP_164896042.1">
    <property type="nucleotide sequence ID" value="NZ_SAYU02000002.1"/>
</dbReference>
<protein>
    <submittedName>
        <fullName evidence="1">GDYXXLXY domain-containing protein</fullName>
    </submittedName>
</protein>
<sequence length="166" mass="17838">MTPRRPVRVAAAVLVQAALVLVAVQAPLSARLTGEEVRLRVEPVDPYDPFRGAYVDLGYPDLPDQPGTSFEDDPDVVDPVERGVAYVPLVPRGEVWVGGPVQRTRPADGPYLTCDDSDWRLRCGIESLFLPQDAAAGAERELRQGAVATVRVDGRGNAALLGIEPA</sequence>
<organism evidence="1 2">
    <name type="scientific">Phycicoccus flavus</name>
    <dbReference type="NCBI Taxonomy" id="2502783"/>
    <lineage>
        <taxon>Bacteria</taxon>
        <taxon>Bacillati</taxon>
        <taxon>Actinomycetota</taxon>
        <taxon>Actinomycetes</taxon>
        <taxon>Micrococcales</taxon>
        <taxon>Intrasporangiaceae</taxon>
        <taxon>Phycicoccus</taxon>
    </lineage>
</organism>
<evidence type="ECO:0000313" key="2">
    <source>
        <dbReference type="Proteomes" id="UP000287866"/>
    </source>
</evidence>
<dbReference type="InterPro" id="IPR025833">
    <property type="entry name" value="GDYXXLXY"/>
</dbReference>
<dbReference type="Proteomes" id="UP000287866">
    <property type="component" value="Unassembled WGS sequence"/>
</dbReference>
<accession>A0A8T6R1Q2</accession>